<feature type="transmembrane region" description="Helical" evidence="1">
    <location>
        <begin position="5"/>
        <end position="23"/>
    </location>
</feature>
<feature type="transmembrane region" description="Helical" evidence="1">
    <location>
        <begin position="56"/>
        <end position="75"/>
    </location>
</feature>
<organism evidence="2 3">
    <name type="scientific">Priestia koreensis</name>
    <dbReference type="NCBI Taxonomy" id="284581"/>
    <lineage>
        <taxon>Bacteria</taxon>
        <taxon>Bacillati</taxon>
        <taxon>Bacillota</taxon>
        <taxon>Bacilli</taxon>
        <taxon>Bacillales</taxon>
        <taxon>Bacillaceae</taxon>
        <taxon>Priestia</taxon>
    </lineage>
</organism>
<keyword evidence="1" id="KW-0472">Membrane</keyword>
<sequence>MKNKVIFDLLFYIALPYLIWNQGRHFLGDYYAILLSTAPAFIYTIYTFVKEKQFNVTGLFLVITLLIRTIVDIISGKADTMLVNQAYFMFGLGVVLFITMLIKKPLGLYFFVDTAYLMGYKREESLPLFKEKPLFSMFQWLTLLFALRYILLGIVKLYLLQKFGVEGYGNMIVIRQVITWVFSIFIAIYTFFIIKKVQEKMGSTDDMDIKSS</sequence>
<evidence type="ECO:0000256" key="1">
    <source>
        <dbReference type="SAM" id="Phobius"/>
    </source>
</evidence>
<evidence type="ECO:0008006" key="4">
    <source>
        <dbReference type="Google" id="ProtNLM"/>
    </source>
</evidence>
<gene>
    <name evidence="2" type="ORF">AMD01_03660</name>
</gene>
<feature type="transmembrane region" description="Helical" evidence="1">
    <location>
        <begin position="172"/>
        <end position="194"/>
    </location>
</feature>
<dbReference type="Proteomes" id="UP000037558">
    <property type="component" value="Unassembled WGS sequence"/>
</dbReference>
<evidence type="ECO:0000313" key="3">
    <source>
        <dbReference type="Proteomes" id="UP000037558"/>
    </source>
</evidence>
<dbReference type="OrthoDB" id="2739093at2"/>
<dbReference type="NCBIfam" id="NF041646">
    <property type="entry name" value="VC0807_fam"/>
    <property type="match status" value="1"/>
</dbReference>
<dbReference type="PATRIC" id="fig|284581.3.peg.1030"/>
<evidence type="ECO:0000313" key="2">
    <source>
        <dbReference type="EMBL" id="KOO50840.1"/>
    </source>
</evidence>
<proteinExistence type="predicted"/>
<keyword evidence="3" id="KW-1185">Reference proteome</keyword>
<keyword evidence="1" id="KW-0812">Transmembrane</keyword>
<protein>
    <recommendedName>
        <fullName evidence="4">Intracellular septation protein A</fullName>
    </recommendedName>
</protein>
<keyword evidence="1" id="KW-1133">Transmembrane helix</keyword>
<name>A0A0M0LID3_9BACI</name>
<feature type="transmembrane region" description="Helical" evidence="1">
    <location>
        <begin position="29"/>
        <end position="49"/>
    </location>
</feature>
<dbReference type="AlphaFoldDB" id="A0A0M0LID3"/>
<dbReference type="EMBL" id="LILC01000002">
    <property type="protein sequence ID" value="KOO50840.1"/>
    <property type="molecule type" value="Genomic_DNA"/>
</dbReference>
<dbReference type="RefSeq" id="WP_053400015.1">
    <property type="nucleotide sequence ID" value="NZ_CP061868.1"/>
</dbReference>
<feature type="transmembrane region" description="Helical" evidence="1">
    <location>
        <begin position="87"/>
        <end position="112"/>
    </location>
</feature>
<accession>A0A0M0LID3</accession>
<reference evidence="3" key="1">
    <citation type="submission" date="2015-08" db="EMBL/GenBank/DDBJ databases">
        <title>Fjat-14210 dsm16467.</title>
        <authorList>
            <person name="Liu B."/>
            <person name="Wang J."/>
            <person name="Zhu Y."/>
            <person name="Liu G."/>
            <person name="Chen Q."/>
            <person name="Chen Z."/>
            <person name="Lan J."/>
            <person name="Che J."/>
            <person name="Ge C."/>
            <person name="Shi H."/>
            <person name="Pan Z."/>
            <person name="Liu X."/>
        </authorList>
    </citation>
    <scope>NUCLEOTIDE SEQUENCE [LARGE SCALE GENOMIC DNA]</scope>
    <source>
        <strain evidence="3">DSM 16467</strain>
    </source>
</reference>
<feature type="transmembrane region" description="Helical" evidence="1">
    <location>
        <begin position="133"/>
        <end position="160"/>
    </location>
</feature>
<comment type="caution">
    <text evidence="2">The sequence shown here is derived from an EMBL/GenBank/DDBJ whole genome shotgun (WGS) entry which is preliminary data.</text>
</comment>